<dbReference type="SUPFAM" id="SSF55785">
    <property type="entry name" value="PYP-like sensor domain (PAS domain)"/>
    <property type="match status" value="2"/>
</dbReference>
<feature type="region of interest" description="Disordered" evidence="1">
    <location>
        <begin position="363"/>
        <end position="388"/>
    </location>
</feature>
<evidence type="ECO:0000313" key="4">
    <source>
        <dbReference type="EMBL" id="UQX90277.1"/>
    </source>
</evidence>
<feature type="region of interest" description="Disordered" evidence="1">
    <location>
        <begin position="1"/>
        <end position="29"/>
    </location>
</feature>
<feature type="domain" description="EAL" evidence="3">
    <location>
        <begin position="46"/>
        <end position="301"/>
    </location>
</feature>
<dbReference type="SMART" id="SM00052">
    <property type="entry name" value="EAL"/>
    <property type="match status" value="1"/>
</dbReference>
<dbReference type="Gene3D" id="3.20.20.450">
    <property type="entry name" value="EAL domain"/>
    <property type="match status" value="1"/>
</dbReference>
<dbReference type="CDD" id="cd01948">
    <property type="entry name" value="EAL"/>
    <property type="match status" value="1"/>
</dbReference>
<dbReference type="Pfam" id="PF13426">
    <property type="entry name" value="PAS_9"/>
    <property type="match status" value="1"/>
</dbReference>
<dbReference type="Proteomes" id="UP001056336">
    <property type="component" value="Chromosome"/>
</dbReference>
<dbReference type="InterPro" id="IPR000014">
    <property type="entry name" value="PAS"/>
</dbReference>
<dbReference type="Pfam" id="PF08448">
    <property type="entry name" value="PAS_4"/>
    <property type="match status" value="1"/>
</dbReference>
<reference evidence="4" key="2">
    <citation type="submission" date="2022-05" db="EMBL/GenBank/DDBJ databases">
        <authorList>
            <person name="Kim J.-S."/>
            <person name="Lee K."/>
            <person name="Suh M."/>
            <person name="Eom M."/>
            <person name="Kim J.-S."/>
            <person name="Kim D.-S."/>
            <person name="Ko S.-H."/>
            <person name="Shin Y."/>
            <person name="Lee J.-S."/>
        </authorList>
    </citation>
    <scope>NUCLEOTIDE SEQUENCE</scope>
    <source>
        <strain evidence="4">N237</strain>
    </source>
</reference>
<dbReference type="InterPro" id="IPR001633">
    <property type="entry name" value="EAL_dom"/>
</dbReference>
<sequence length="548" mass="58557">MSNPATARPEPERSALPGPAGEESPWPPGPAAPAIGFNRFALPSARDVMAARLRRALDCDELTVSYQPLVELPSTRVIGAEALARWTDAELGIVPPDEFIAVAEAEGLIGRLGRWVMLRACLEATGWLADVDGRLPTVTVNLSAVQLDDATVVEDVRHALAVSGLRPDRLCLEVTETAAIANLEQCAQRLKGLKALGVRLALDDYGTGHSSITMLRRLPFDIVKIDRSFVDRITADALDAVLVRLIIDTAHSLGLRVCAEGVEDEEQARQLIAMGADSAQGWLFGKPEPASHALLARLGNRLGQVRVDESIEPKLVLGGTEELIIVATSDYTIRYISASAKAMLGYAPSEAIGQSVADFLESSQLSQPAPGSAGPGSAAPGELGNGQYKLRHKDGSHRWLDSKAQSVSRDGGDILLIARDVTAAVEAQRAVTESEAKFREAFDGAPIGMAINRLDGTFLDVNHALAELLGYTRSQILGSRVSELTHPDDRGADVANTQDLLDGTVRRVSVDKRYLHADGSALPVRVLASIVTDDESGLAYIVAHIQPR</sequence>
<dbReference type="InterPro" id="IPR035919">
    <property type="entry name" value="EAL_sf"/>
</dbReference>
<evidence type="ECO:0000259" key="2">
    <source>
        <dbReference type="PROSITE" id="PS50112"/>
    </source>
</evidence>
<dbReference type="NCBIfam" id="TIGR00229">
    <property type="entry name" value="sensory_box"/>
    <property type="match status" value="2"/>
</dbReference>
<proteinExistence type="predicted"/>
<dbReference type="SMART" id="SM00086">
    <property type="entry name" value="PAC"/>
    <property type="match status" value="2"/>
</dbReference>
<dbReference type="PROSITE" id="PS50883">
    <property type="entry name" value="EAL"/>
    <property type="match status" value="1"/>
</dbReference>
<evidence type="ECO:0000259" key="3">
    <source>
        <dbReference type="PROSITE" id="PS50883"/>
    </source>
</evidence>
<dbReference type="InterPro" id="IPR035965">
    <property type="entry name" value="PAS-like_dom_sf"/>
</dbReference>
<dbReference type="EMBL" id="CP097332">
    <property type="protein sequence ID" value="UQX90277.1"/>
    <property type="molecule type" value="Genomic_DNA"/>
</dbReference>
<protein>
    <submittedName>
        <fullName evidence="4">EAL domain-containing protein</fullName>
    </submittedName>
</protein>
<dbReference type="SMART" id="SM00091">
    <property type="entry name" value="PAS"/>
    <property type="match status" value="2"/>
</dbReference>
<dbReference type="InterPro" id="IPR052155">
    <property type="entry name" value="Biofilm_reg_signaling"/>
</dbReference>
<dbReference type="Gene3D" id="3.30.450.20">
    <property type="entry name" value="PAS domain"/>
    <property type="match status" value="2"/>
</dbReference>
<name>A0ABY4R4M8_9ACTN</name>
<dbReference type="SUPFAM" id="SSF141868">
    <property type="entry name" value="EAL domain-like"/>
    <property type="match status" value="1"/>
</dbReference>
<dbReference type="PANTHER" id="PTHR44757">
    <property type="entry name" value="DIGUANYLATE CYCLASE DGCP"/>
    <property type="match status" value="1"/>
</dbReference>
<dbReference type="InterPro" id="IPR013656">
    <property type="entry name" value="PAS_4"/>
</dbReference>
<gene>
    <name evidence="4" type="ORF">M6D93_09815</name>
</gene>
<evidence type="ECO:0000313" key="5">
    <source>
        <dbReference type="Proteomes" id="UP001056336"/>
    </source>
</evidence>
<feature type="compositionally biased region" description="Low complexity" evidence="1">
    <location>
        <begin position="368"/>
        <end position="381"/>
    </location>
</feature>
<dbReference type="CDD" id="cd00130">
    <property type="entry name" value="PAS"/>
    <property type="match status" value="2"/>
</dbReference>
<dbReference type="PROSITE" id="PS50112">
    <property type="entry name" value="PAS"/>
    <property type="match status" value="2"/>
</dbReference>
<accession>A0ABY4R4M8</accession>
<organism evidence="4 5">
    <name type="scientific">Jatrophihabitans telluris</name>
    <dbReference type="NCBI Taxonomy" id="2038343"/>
    <lineage>
        <taxon>Bacteria</taxon>
        <taxon>Bacillati</taxon>
        <taxon>Actinomycetota</taxon>
        <taxon>Actinomycetes</taxon>
        <taxon>Jatrophihabitantales</taxon>
        <taxon>Jatrophihabitantaceae</taxon>
        <taxon>Jatrophihabitans</taxon>
    </lineage>
</organism>
<dbReference type="InterPro" id="IPR001610">
    <property type="entry name" value="PAC"/>
</dbReference>
<dbReference type="RefSeq" id="WP_249774173.1">
    <property type="nucleotide sequence ID" value="NZ_CP097332.1"/>
</dbReference>
<keyword evidence="5" id="KW-1185">Reference proteome</keyword>
<feature type="domain" description="PAS" evidence="2">
    <location>
        <begin position="324"/>
        <end position="360"/>
    </location>
</feature>
<dbReference type="PANTHER" id="PTHR44757:SF2">
    <property type="entry name" value="BIOFILM ARCHITECTURE MAINTENANCE PROTEIN MBAA"/>
    <property type="match status" value="1"/>
</dbReference>
<feature type="domain" description="PAS" evidence="2">
    <location>
        <begin position="434"/>
        <end position="504"/>
    </location>
</feature>
<dbReference type="Pfam" id="PF00563">
    <property type="entry name" value="EAL"/>
    <property type="match status" value="1"/>
</dbReference>
<reference evidence="4" key="1">
    <citation type="journal article" date="2018" name="Int. J. Syst. Evol. Microbiol.">
        <title>Jatrophihabitans telluris sp. nov., isolated from sediment soil of lava forest wetlands and the emended description of the genus Jatrophihabitans.</title>
        <authorList>
            <person name="Lee K.C."/>
            <person name="Suh M.K."/>
            <person name="Eom M.K."/>
            <person name="Kim K.K."/>
            <person name="Kim J.S."/>
            <person name="Kim D.S."/>
            <person name="Ko S.H."/>
            <person name="Shin Y.K."/>
            <person name="Lee J.S."/>
        </authorList>
    </citation>
    <scope>NUCLEOTIDE SEQUENCE</scope>
    <source>
        <strain evidence="4">N237</strain>
    </source>
</reference>
<evidence type="ECO:0000256" key="1">
    <source>
        <dbReference type="SAM" id="MobiDB-lite"/>
    </source>
</evidence>